<dbReference type="AlphaFoldDB" id="A0A518BX79"/>
<dbReference type="InterPro" id="IPR035994">
    <property type="entry name" value="Nucleoside_phosphorylase_sf"/>
</dbReference>
<dbReference type="GO" id="GO:0003824">
    <property type="term" value="F:catalytic activity"/>
    <property type="evidence" value="ECO:0007669"/>
    <property type="project" value="InterPro"/>
</dbReference>
<evidence type="ECO:0000313" key="3">
    <source>
        <dbReference type="Proteomes" id="UP000320386"/>
    </source>
</evidence>
<dbReference type="Pfam" id="PF01048">
    <property type="entry name" value="PNP_UDP_1"/>
    <property type="match status" value="1"/>
</dbReference>
<protein>
    <recommendedName>
        <fullName evidence="1">Nucleoside phosphorylase domain-containing protein</fullName>
    </recommendedName>
</protein>
<reference evidence="2 3" key="1">
    <citation type="submission" date="2019-02" db="EMBL/GenBank/DDBJ databases">
        <title>Deep-cultivation of Planctomycetes and their phenomic and genomic characterization uncovers novel biology.</title>
        <authorList>
            <person name="Wiegand S."/>
            <person name="Jogler M."/>
            <person name="Boedeker C."/>
            <person name="Pinto D."/>
            <person name="Vollmers J."/>
            <person name="Rivas-Marin E."/>
            <person name="Kohn T."/>
            <person name="Peeters S.H."/>
            <person name="Heuer A."/>
            <person name="Rast P."/>
            <person name="Oberbeckmann S."/>
            <person name="Bunk B."/>
            <person name="Jeske O."/>
            <person name="Meyerdierks A."/>
            <person name="Storesund J.E."/>
            <person name="Kallscheuer N."/>
            <person name="Luecker S."/>
            <person name="Lage O.M."/>
            <person name="Pohl T."/>
            <person name="Merkel B.J."/>
            <person name="Hornburger P."/>
            <person name="Mueller R.-W."/>
            <person name="Bruemmer F."/>
            <person name="Labrenz M."/>
            <person name="Spormann A.M."/>
            <person name="Op den Camp H."/>
            <person name="Overmann J."/>
            <person name="Amann R."/>
            <person name="Jetten M.S.M."/>
            <person name="Mascher T."/>
            <person name="Medema M.H."/>
            <person name="Devos D.P."/>
            <person name="Kaster A.-K."/>
            <person name="Ovreas L."/>
            <person name="Rohde M."/>
            <person name="Galperin M.Y."/>
            <person name="Jogler C."/>
        </authorList>
    </citation>
    <scope>NUCLEOTIDE SEQUENCE [LARGE SCALE GENOMIC DNA]</scope>
    <source>
        <strain evidence="2 3">Pan265</strain>
    </source>
</reference>
<accession>A0A518BX79</accession>
<feature type="domain" description="Nucleoside phosphorylase" evidence="1">
    <location>
        <begin position="271"/>
        <end position="350"/>
    </location>
</feature>
<keyword evidence="3" id="KW-1185">Reference proteome</keyword>
<gene>
    <name evidence="2" type="ORF">Pan265_14270</name>
</gene>
<name>A0A518BX79_9BACT</name>
<organism evidence="2 3">
    <name type="scientific">Mucisphaera calidilacus</name>
    <dbReference type="NCBI Taxonomy" id="2527982"/>
    <lineage>
        <taxon>Bacteria</taxon>
        <taxon>Pseudomonadati</taxon>
        <taxon>Planctomycetota</taxon>
        <taxon>Phycisphaerae</taxon>
        <taxon>Phycisphaerales</taxon>
        <taxon>Phycisphaeraceae</taxon>
        <taxon>Mucisphaera</taxon>
    </lineage>
</organism>
<dbReference type="Gene3D" id="3.40.50.1580">
    <property type="entry name" value="Nucleoside phosphorylase domain"/>
    <property type="match status" value="1"/>
</dbReference>
<dbReference type="KEGG" id="mcad:Pan265_14270"/>
<sequence>MIDRRPAITLTQLKRLQIDIHQQRRLRHRLMRRQPDPDRVSDTLKRLHRLVALQKVRRLRLNLRGPGQLLVDLRQRAQRQRTSILGPQHQPVPLDRAILSLLQTVTHQRAAINLHFGDNPAALVQQLTSFLEKLAKRRSGQRDRLFVNQNLHQPIIRPRHRHDQTHTTKARHVLIAIPSYPEAAPIIKKLRLKRQTPNTWSSATLTLAVIGTGPEAAERIPTHHHDTILVAGLAGALDPGLTLYDTIRPATVIDPANTDRIDLHAGDSGITLLTTSQIARTTADKHQLHHTTHAQAVDMETHAIARRHHTTHRIAALRVISDTAHDDLPPGIEHWLSPTGRTRPHAILHTLLTRPAHLAATTRFMAAAASATRALADAVADHLPSMP</sequence>
<dbReference type="GO" id="GO:0009116">
    <property type="term" value="P:nucleoside metabolic process"/>
    <property type="evidence" value="ECO:0007669"/>
    <property type="project" value="InterPro"/>
</dbReference>
<dbReference type="InterPro" id="IPR000845">
    <property type="entry name" value="Nucleoside_phosphorylase_d"/>
</dbReference>
<dbReference type="SUPFAM" id="SSF53167">
    <property type="entry name" value="Purine and uridine phosphorylases"/>
    <property type="match status" value="1"/>
</dbReference>
<dbReference type="EMBL" id="CP036280">
    <property type="protein sequence ID" value="QDU71576.1"/>
    <property type="molecule type" value="Genomic_DNA"/>
</dbReference>
<dbReference type="Proteomes" id="UP000320386">
    <property type="component" value="Chromosome"/>
</dbReference>
<evidence type="ECO:0000259" key="1">
    <source>
        <dbReference type="Pfam" id="PF01048"/>
    </source>
</evidence>
<evidence type="ECO:0000313" key="2">
    <source>
        <dbReference type="EMBL" id="QDU71576.1"/>
    </source>
</evidence>
<proteinExistence type="predicted"/>